<evidence type="ECO:0000313" key="6">
    <source>
        <dbReference type="Proteomes" id="UP001457282"/>
    </source>
</evidence>
<dbReference type="Pfam" id="PF00305">
    <property type="entry name" value="Lipoxygenase"/>
    <property type="match status" value="1"/>
</dbReference>
<dbReference type="AlphaFoldDB" id="A0AAW1WGF1"/>
<evidence type="ECO:0000256" key="2">
    <source>
        <dbReference type="ARBA" id="ARBA00022964"/>
    </source>
</evidence>
<sequence length="102" mass="11699">MRRLIPEETDPEYANFLADPQKYFLSALPSVLQTTKYMAVVDTLSTHSPDEEYLGERQQPSTWSGDADVVEAFYKFKAEITDIEKEIDRRNSDPSLKHSVSI</sequence>
<dbReference type="GO" id="GO:0016702">
    <property type="term" value="F:oxidoreductase activity, acting on single donors with incorporation of molecular oxygen, incorporation of two atoms of oxygen"/>
    <property type="evidence" value="ECO:0007669"/>
    <property type="project" value="InterPro"/>
</dbReference>
<dbReference type="PANTHER" id="PTHR11771">
    <property type="entry name" value="LIPOXYGENASE"/>
    <property type="match status" value="1"/>
</dbReference>
<feature type="domain" description="Lipoxygenase" evidence="4">
    <location>
        <begin position="1"/>
        <end position="102"/>
    </location>
</feature>
<accession>A0AAW1WGF1</accession>
<name>A0AAW1WGF1_RUBAR</name>
<dbReference type="InterPro" id="IPR000907">
    <property type="entry name" value="LipOase"/>
</dbReference>
<evidence type="ECO:0000256" key="3">
    <source>
        <dbReference type="ARBA" id="ARBA00023002"/>
    </source>
</evidence>
<gene>
    <name evidence="5" type="ORF">M0R45_032162</name>
</gene>
<evidence type="ECO:0000313" key="5">
    <source>
        <dbReference type="EMBL" id="KAK9923761.1"/>
    </source>
</evidence>
<keyword evidence="1" id="KW-0479">Metal-binding</keyword>
<keyword evidence="6" id="KW-1185">Reference proteome</keyword>
<dbReference type="InterPro" id="IPR013819">
    <property type="entry name" value="LipOase_C"/>
</dbReference>
<comment type="caution">
    <text evidence="5">The sequence shown here is derived from an EMBL/GenBank/DDBJ whole genome shotgun (WGS) entry which is preliminary data.</text>
</comment>
<dbReference type="Gene3D" id="1.20.245.10">
    <property type="entry name" value="Lipoxygenase-1, Domain 5"/>
    <property type="match status" value="1"/>
</dbReference>
<dbReference type="SUPFAM" id="SSF48484">
    <property type="entry name" value="Lipoxigenase"/>
    <property type="match status" value="1"/>
</dbReference>
<reference evidence="5 6" key="1">
    <citation type="journal article" date="2023" name="G3 (Bethesda)">
        <title>A chromosome-length genome assembly and annotation of blackberry (Rubus argutus, cv. 'Hillquist').</title>
        <authorList>
            <person name="Bruna T."/>
            <person name="Aryal R."/>
            <person name="Dudchenko O."/>
            <person name="Sargent D.J."/>
            <person name="Mead D."/>
            <person name="Buti M."/>
            <person name="Cavallini A."/>
            <person name="Hytonen T."/>
            <person name="Andres J."/>
            <person name="Pham M."/>
            <person name="Weisz D."/>
            <person name="Mascagni F."/>
            <person name="Usai G."/>
            <person name="Natali L."/>
            <person name="Bassil N."/>
            <person name="Fernandez G.E."/>
            <person name="Lomsadze A."/>
            <person name="Armour M."/>
            <person name="Olukolu B."/>
            <person name="Poorten T."/>
            <person name="Britton C."/>
            <person name="Davik J."/>
            <person name="Ashrafi H."/>
            <person name="Aiden E.L."/>
            <person name="Borodovsky M."/>
            <person name="Worthington M."/>
        </authorList>
    </citation>
    <scope>NUCLEOTIDE SEQUENCE [LARGE SCALE GENOMIC DNA]</scope>
    <source>
        <strain evidence="5">PI 553951</strain>
    </source>
</reference>
<evidence type="ECO:0000259" key="4">
    <source>
        <dbReference type="PROSITE" id="PS51393"/>
    </source>
</evidence>
<organism evidence="5 6">
    <name type="scientific">Rubus argutus</name>
    <name type="common">Southern blackberry</name>
    <dbReference type="NCBI Taxonomy" id="59490"/>
    <lineage>
        <taxon>Eukaryota</taxon>
        <taxon>Viridiplantae</taxon>
        <taxon>Streptophyta</taxon>
        <taxon>Embryophyta</taxon>
        <taxon>Tracheophyta</taxon>
        <taxon>Spermatophyta</taxon>
        <taxon>Magnoliopsida</taxon>
        <taxon>eudicotyledons</taxon>
        <taxon>Gunneridae</taxon>
        <taxon>Pentapetalae</taxon>
        <taxon>rosids</taxon>
        <taxon>fabids</taxon>
        <taxon>Rosales</taxon>
        <taxon>Rosaceae</taxon>
        <taxon>Rosoideae</taxon>
        <taxon>Rosoideae incertae sedis</taxon>
        <taxon>Rubus</taxon>
    </lineage>
</organism>
<dbReference type="GO" id="GO:0034440">
    <property type="term" value="P:lipid oxidation"/>
    <property type="evidence" value="ECO:0007669"/>
    <property type="project" value="InterPro"/>
</dbReference>
<proteinExistence type="predicted"/>
<dbReference type="GO" id="GO:0046872">
    <property type="term" value="F:metal ion binding"/>
    <property type="evidence" value="ECO:0007669"/>
    <property type="project" value="UniProtKB-KW"/>
</dbReference>
<protein>
    <recommendedName>
        <fullName evidence="4">Lipoxygenase domain-containing protein</fullName>
    </recommendedName>
</protein>
<keyword evidence="2" id="KW-0223">Dioxygenase</keyword>
<evidence type="ECO:0000256" key="1">
    <source>
        <dbReference type="ARBA" id="ARBA00022723"/>
    </source>
</evidence>
<dbReference type="PROSITE" id="PS51393">
    <property type="entry name" value="LIPOXYGENASE_3"/>
    <property type="match status" value="1"/>
</dbReference>
<dbReference type="EMBL" id="JBEDUW010000006">
    <property type="protein sequence ID" value="KAK9923761.1"/>
    <property type="molecule type" value="Genomic_DNA"/>
</dbReference>
<keyword evidence="3" id="KW-0560">Oxidoreductase</keyword>
<dbReference type="InterPro" id="IPR036226">
    <property type="entry name" value="LipOase_C_sf"/>
</dbReference>
<dbReference type="Proteomes" id="UP001457282">
    <property type="component" value="Unassembled WGS sequence"/>
</dbReference>